<keyword evidence="1" id="KW-0732">Signal</keyword>
<evidence type="ECO:0008006" key="4">
    <source>
        <dbReference type="Google" id="ProtNLM"/>
    </source>
</evidence>
<sequence>MSIRTIAALATAATLALAPAAQALPSRDFGVANPTTIGEACSNPGDRGQTVNITRTYFDGSAGSWTISNFNDEPLPVTRTVEETKTKTWNVSAGIDFPILDLIHFTFSSSYTDSQSYTVGEQIGPYNVQPGKTAVLRAGWVVSDFTGQHTVCGSDHTWHGEGDTFHATLPKERHVQISTRDNGKQEF</sequence>
<dbReference type="Proteomes" id="UP000596145">
    <property type="component" value="Chromosome"/>
</dbReference>
<feature type="signal peptide" evidence="1">
    <location>
        <begin position="1"/>
        <end position="23"/>
    </location>
</feature>
<evidence type="ECO:0000313" key="2">
    <source>
        <dbReference type="EMBL" id="QQB47067.1"/>
    </source>
</evidence>
<name>A0A7T4EGR8_9CORY</name>
<dbReference type="AlphaFoldDB" id="A0A7T4EGR8"/>
<evidence type="ECO:0000313" key="3">
    <source>
        <dbReference type="Proteomes" id="UP000596145"/>
    </source>
</evidence>
<dbReference type="EMBL" id="CP066007">
    <property type="protein sequence ID" value="QQB47067.1"/>
    <property type="molecule type" value="Genomic_DNA"/>
</dbReference>
<feature type="chain" id="PRO_5034988420" description="Secreted protein" evidence="1">
    <location>
        <begin position="24"/>
        <end position="187"/>
    </location>
</feature>
<organism evidence="2 3">
    <name type="scientific">Corynebacterium glucuronolyticum</name>
    <dbReference type="NCBI Taxonomy" id="39791"/>
    <lineage>
        <taxon>Bacteria</taxon>
        <taxon>Bacillati</taxon>
        <taxon>Actinomycetota</taxon>
        <taxon>Actinomycetes</taxon>
        <taxon>Mycobacteriales</taxon>
        <taxon>Corynebacteriaceae</taxon>
        <taxon>Corynebacterium</taxon>
    </lineage>
</organism>
<dbReference type="GeneID" id="92761129"/>
<evidence type="ECO:0000256" key="1">
    <source>
        <dbReference type="SAM" id="SignalP"/>
    </source>
</evidence>
<proteinExistence type="predicted"/>
<protein>
    <recommendedName>
        <fullName evidence="4">Secreted protein</fullName>
    </recommendedName>
</protein>
<dbReference type="OrthoDB" id="3711169at2"/>
<accession>A0A7T4EGR8</accession>
<gene>
    <name evidence="2" type="ORF">I6I10_03925</name>
</gene>
<reference evidence="2 3" key="1">
    <citation type="submission" date="2020-12" db="EMBL/GenBank/DDBJ databases">
        <title>FDA dAtabase for Regulatory Grade micrObial Sequences (FDA-ARGOS): Supporting development and validation of Infectious Disease Dx tests.</title>
        <authorList>
            <person name="Sproer C."/>
            <person name="Gronow S."/>
            <person name="Severitt S."/>
            <person name="Schroder I."/>
            <person name="Tallon L."/>
            <person name="Sadzewicz L."/>
            <person name="Zhao X."/>
            <person name="Boylan J."/>
            <person name="Ott S."/>
            <person name="Bowen H."/>
            <person name="Vavikolanu K."/>
            <person name="Mehta A."/>
            <person name="Aluvathingal J."/>
            <person name="Nadendla S."/>
            <person name="Lowell S."/>
            <person name="Myers T."/>
            <person name="Yan Y."/>
            <person name="Sichtig H."/>
        </authorList>
    </citation>
    <scope>NUCLEOTIDE SEQUENCE [LARGE SCALE GENOMIC DNA]</scope>
    <source>
        <strain evidence="2 3">FDAARGOS_1053</strain>
    </source>
</reference>
<dbReference type="RefSeq" id="WP_084037114.1">
    <property type="nucleotide sequence ID" value="NZ_CP066007.1"/>
</dbReference>